<dbReference type="PANTHER" id="PTHR11412">
    <property type="entry name" value="MACROGLOBULIN / COMPLEMENT"/>
    <property type="match status" value="1"/>
</dbReference>
<dbReference type="InterPro" id="IPR011625">
    <property type="entry name" value="A2M_N_BRD"/>
</dbReference>
<dbReference type="InterPro" id="IPR018933">
    <property type="entry name" value="Netrin_module_non-TIMP"/>
</dbReference>
<dbReference type="InterPro" id="IPR041555">
    <property type="entry name" value="MG3"/>
</dbReference>
<dbReference type="InterPro" id="IPR001599">
    <property type="entry name" value="Macroglobln_a2"/>
</dbReference>
<evidence type="ECO:0000256" key="3">
    <source>
        <dbReference type="ARBA" id="ARBA00022966"/>
    </source>
</evidence>
<feature type="domain" description="Anaphylatoxin-like" evidence="6">
    <location>
        <begin position="631"/>
        <end position="671"/>
    </location>
</feature>
<dbReference type="InterPro" id="IPR018081">
    <property type="entry name" value="Anaphylatoxin_comp_syst"/>
</dbReference>
<feature type="chain" id="PRO_5036488061" evidence="5">
    <location>
        <begin position="18"/>
        <end position="1753"/>
    </location>
</feature>
<dbReference type="Gene3D" id="2.60.40.10">
    <property type="entry name" value="Immunoglobulins"/>
    <property type="match status" value="3"/>
</dbReference>
<dbReference type="Pfam" id="PF07677">
    <property type="entry name" value="A2M_recep"/>
    <property type="match status" value="1"/>
</dbReference>
<dbReference type="Gene3D" id="2.60.40.1940">
    <property type="match status" value="1"/>
</dbReference>
<feature type="domain" description="NTR" evidence="7">
    <location>
        <begin position="1604"/>
        <end position="1751"/>
    </location>
</feature>
<feature type="signal peptide" evidence="5">
    <location>
        <begin position="1"/>
        <end position="17"/>
    </location>
</feature>
<keyword evidence="4" id="KW-1015">Disulfide bond</keyword>
<dbReference type="Proteomes" id="UP000886998">
    <property type="component" value="Unassembled WGS sequence"/>
</dbReference>
<evidence type="ECO:0000313" key="9">
    <source>
        <dbReference type="Proteomes" id="UP000886998"/>
    </source>
</evidence>
<dbReference type="Pfam" id="PF00207">
    <property type="entry name" value="A2M"/>
    <property type="match status" value="1"/>
</dbReference>
<dbReference type="InterPro" id="IPR050473">
    <property type="entry name" value="A2M/Complement_sys"/>
</dbReference>
<dbReference type="GO" id="GO:0004866">
    <property type="term" value="F:endopeptidase inhibitor activity"/>
    <property type="evidence" value="ECO:0007669"/>
    <property type="project" value="InterPro"/>
</dbReference>
<keyword evidence="3" id="KW-0882">Thioester bond</keyword>
<accession>A0A8X6X2R9</accession>
<dbReference type="PROSITE" id="PS50189">
    <property type="entry name" value="NTR"/>
    <property type="match status" value="1"/>
</dbReference>
<dbReference type="InterPro" id="IPR001134">
    <property type="entry name" value="Netrin_domain"/>
</dbReference>
<dbReference type="SMART" id="SM01359">
    <property type="entry name" value="A2M_N_2"/>
    <property type="match status" value="1"/>
</dbReference>
<evidence type="ECO:0000256" key="1">
    <source>
        <dbReference type="ARBA" id="ARBA00004613"/>
    </source>
</evidence>
<evidence type="ECO:0000256" key="4">
    <source>
        <dbReference type="ARBA" id="ARBA00023157"/>
    </source>
</evidence>
<dbReference type="EMBL" id="BMAV01005107">
    <property type="protein sequence ID" value="GFY45893.1"/>
    <property type="molecule type" value="Genomic_DNA"/>
</dbReference>
<dbReference type="InterPro" id="IPR019742">
    <property type="entry name" value="MacrogloblnA2_CS"/>
</dbReference>
<evidence type="ECO:0000259" key="7">
    <source>
        <dbReference type="PROSITE" id="PS50189"/>
    </source>
</evidence>
<dbReference type="SUPFAM" id="SSF49410">
    <property type="entry name" value="Alpha-macroglobulin receptor domain"/>
    <property type="match status" value="1"/>
</dbReference>
<dbReference type="InterPro" id="IPR036595">
    <property type="entry name" value="A-macroglobulin_rcpt-bd_sf"/>
</dbReference>
<dbReference type="InterPro" id="IPR013783">
    <property type="entry name" value="Ig-like_fold"/>
</dbReference>
<dbReference type="Pfam" id="PF17789">
    <property type="entry name" value="MG4"/>
    <property type="match status" value="1"/>
</dbReference>
<dbReference type="PROSITE" id="PS01178">
    <property type="entry name" value="ANAPHYLATOXIN_2"/>
    <property type="match status" value="1"/>
</dbReference>
<dbReference type="Gene3D" id="1.20.91.20">
    <property type="entry name" value="Anaphylotoxins (complement system)"/>
    <property type="match status" value="1"/>
</dbReference>
<dbReference type="Gene3D" id="2.40.50.120">
    <property type="match status" value="1"/>
</dbReference>
<keyword evidence="9" id="KW-1185">Reference proteome</keyword>
<dbReference type="PROSITE" id="PS00477">
    <property type="entry name" value="ALPHA_2_MACROGLOBULIN"/>
    <property type="match status" value="1"/>
</dbReference>
<dbReference type="Pfam" id="PF01759">
    <property type="entry name" value="NTR"/>
    <property type="match status" value="1"/>
</dbReference>
<dbReference type="Pfam" id="PF07703">
    <property type="entry name" value="A2M_BRD"/>
    <property type="match status" value="1"/>
</dbReference>
<organism evidence="8 9">
    <name type="scientific">Trichonephila inaurata madagascariensis</name>
    <dbReference type="NCBI Taxonomy" id="2747483"/>
    <lineage>
        <taxon>Eukaryota</taxon>
        <taxon>Metazoa</taxon>
        <taxon>Ecdysozoa</taxon>
        <taxon>Arthropoda</taxon>
        <taxon>Chelicerata</taxon>
        <taxon>Arachnida</taxon>
        <taxon>Araneae</taxon>
        <taxon>Araneomorphae</taxon>
        <taxon>Entelegynae</taxon>
        <taxon>Araneoidea</taxon>
        <taxon>Nephilidae</taxon>
        <taxon>Trichonephila</taxon>
        <taxon>Trichonephila inaurata</taxon>
    </lineage>
</organism>
<protein>
    <submittedName>
        <fullName evidence="8">A.superbus venom factor 1</fullName>
    </submittedName>
</protein>
<dbReference type="Gene3D" id="2.20.130.20">
    <property type="match status" value="1"/>
</dbReference>
<comment type="subcellular location">
    <subcellularLocation>
        <location evidence="1">Secreted</location>
    </subcellularLocation>
</comment>
<dbReference type="SMART" id="SM01361">
    <property type="entry name" value="A2M_recep"/>
    <property type="match status" value="1"/>
</dbReference>
<reference evidence="8" key="1">
    <citation type="submission" date="2020-08" db="EMBL/GenBank/DDBJ databases">
        <title>Multicomponent nature underlies the extraordinary mechanical properties of spider dragline silk.</title>
        <authorList>
            <person name="Kono N."/>
            <person name="Nakamura H."/>
            <person name="Mori M."/>
            <person name="Yoshida Y."/>
            <person name="Ohtoshi R."/>
            <person name="Malay A.D."/>
            <person name="Moran D.A.P."/>
            <person name="Tomita M."/>
            <person name="Numata K."/>
            <person name="Arakawa K."/>
        </authorList>
    </citation>
    <scope>NUCLEOTIDE SEQUENCE</scope>
</reference>
<dbReference type="PANTHER" id="PTHR11412:SF166">
    <property type="entry name" value="NTR DOMAIN-CONTAINING PROTEIN"/>
    <property type="match status" value="1"/>
</dbReference>
<dbReference type="InterPro" id="IPR040839">
    <property type="entry name" value="MG4"/>
</dbReference>
<dbReference type="Gene3D" id="2.60.40.690">
    <property type="entry name" value="Alpha-macroglobulin, receptor-binding domain"/>
    <property type="match status" value="1"/>
</dbReference>
<dbReference type="SMART" id="SM00643">
    <property type="entry name" value="C345C"/>
    <property type="match status" value="1"/>
</dbReference>
<keyword evidence="5" id="KW-0732">Signal</keyword>
<dbReference type="InterPro" id="IPR047565">
    <property type="entry name" value="Alpha-macroglob_thiol-ester_cl"/>
</dbReference>
<gene>
    <name evidence="8" type="ORF">TNIN_320023</name>
</gene>
<dbReference type="SUPFAM" id="SSF47686">
    <property type="entry name" value="Anaphylotoxins (complement system)"/>
    <property type="match status" value="1"/>
</dbReference>
<dbReference type="SUPFAM" id="SSF48239">
    <property type="entry name" value="Terpenoid cyclases/Protein prenyltransferases"/>
    <property type="match status" value="1"/>
</dbReference>
<dbReference type="CDD" id="cd02896">
    <property type="entry name" value="complement_C3_C4_C5"/>
    <property type="match status" value="1"/>
</dbReference>
<dbReference type="Gene3D" id="1.50.10.20">
    <property type="match status" value="1"/>
</dbReference>
<evidence type="ECO:0000313" key="8">
    <source>
        <dbReference type="EMBL" id="GFY45893.1"/>
    </source>
</evidence>
<dbReference type="SMART" id="SM01360">
    <property type="entry name" value="A2M"/>
    <property type="match status" value="1"/>
</dbReference>
<dbReference type="Gene3D" id="6.20.50.160">
    <property type="match status" value="1"/>
</dbReference>
<name>A0A8X6X2R9_9ARAC</name>
<dbReference type="GO" id="GO:0005615">
    <property type="term" value="C:extracellular space"/>
    <property type="evidence" value="ECO:0007669"/>
    <property type="project" value="InterPro"/>
</dbReference>
<proteinExistence type="predicted"/>
<dbReference type="InterPro" id="IPR002890">
    <property type="entry name" value="MG2"/>
</dbReference>
<dbReference type="InterPro" id="IPR008993">
    <property type="entry name" value="TIMP-like_OB-fold"/>
</dbReference>
<sequence length="1753" mass="196978">MRCCIAIFLAVLSTAWGQTFYVVAPNTLHVADIFEVHVRSEDFPPGFLSTPGEKSVLLTVHSENFHKEIQIPVSNKTGYVFIQTDKPIYTPNQLVHIRVIPLNEDALPSDRPIKLQIKNPNGTTVEETPFTKGKTSKFQTAFARHMYKFPNFPIMGEWTATVHYGYKLEQSSTVHFELQEYVLPTFTVELKTPEIILESDKDIVLAVNAKYVYGEKVRGSVTYRLGVKGEAPQVTYFAIVGPKKLIDGSYEQVVSTNEFAQHKDIGWFPEIEGSHLVVEATVMDDATGNKEVAIDAKGRFSKTPFVISFKRCLQDFKPGLMSVFEADINYINGKPAAKIPTRISAIADGQPLVITEPTSTSDDEGKVSFQIHPQMHHNTISITLETEDPRYLGKQAKGHFLQHRFQSSNKAFIALERSSTHRTKVGDKFVKIVHFDPPVMKNVYYAVITKGKIIKMEKLKVGDYKTQVIDFLVAQDMVPNFRLVVWALYKDELLVDSLNIDTEDTCPPEAEVFIEPRFEATEPGRTGSIHFTGRKSTLVGILGVDKAVYALSEKDVLTRSKVFKTMAKHDLGCGPGGGVTTETVLGNSGILIATNKYTPKPGQSSCVAIKRRKREIASEILSKYEGTDNLCCALGLNKDRFNRNCETRTNLLTRYFHGKHQNCSRIFLECCLYGKEHGFTDMKLMRTGMNLARMGGVQVDDVKFISEEEEEMFEQHATVRTDFRETIFFEDFELGVDGKKEFQVSLPHSITTWMFQAVSVSSSHGICVSEPKSIVSKKKIFLHLNLPYSVVRNEQVEIQATLFNYGGTRISAVMYMYGVKGLCTGVTEGEKSERKRVFVDKRSATTVTFPVIPLDIGTFNLKVVALTSEGSDVIVKPLNVIAVMYMYGVKGLCTGVTEGEKSERKRVFVDKRSATTVTFPVIPLDIGTFNLKVVALTSEGSDVIVKPLNVIAEGQTVEFDYPVKLDPTNQQRRVRKDVSRPHFSDTIDESQKLQFTAITLAVSQDAVPGTESCVITAVGDQFGATVETAINEPDKLLQKPRGCGEQNMMFLAPTLYTMKYLKVKGKITPEIEDKGFSFIRLGYGNQLAFRKEDGSYAAFTNRAPSTWLTAFVVKIFCQASQLVHIDEHVMCSGVKWLLDHQQDDGSFNEDHPIYHTEMVGGVQGRTPLTAFVLISLEECKCDIENLHLSKKRALAYLEDHLGDVNEPLAVAIMAYALSLSDSVLKEAANEKLMFLSKYDEGTNTMHWGVDNAAEDIEATSYALLNQLLLNDMEKSNSIVNWLNNQRLQSGSFKSTQDTVIGLQALSEYAIRAQMPAMNLVTNITSNNDMTFSEVLQFNEKNSHILKNIKVNKVGGMLFLNTAGHGVGSLTVKLRYNVFNPPEKLCKFDVTVNVIELKKERNAVPHIVNFKGKDHFDQLLPDDLIRVADKLDEPPEDYPVLDIDPRNRVAQKATLVAQPPKRSKRQAGKENSKLILKITICARYLGNKTTGMSIIDAGIFSGFVPNEDDLKELQDDPKHFILRYETSSKGIVFYLKEVPTKERYCFHFHVHKDYHVGNTQRSLVKIYDYYNPDATCSVFYSPTKNSALLRTICDGGVCQCAEGGCPPKNPFEIAKTFELDEKEIGLINYACNNFDYVWKGQFISEKNEGGFLKFGFQIEEVIKAGIESKELIEGDTRYLLQRDNCAPWVTEKDYLIMGKDGNKYKNDEGQIWYRYLLDQTSAVYMWKSKEAGRRGIQRLLSHVIARLKRDGCLE</sequence>
<dbReference type="Pfam" id="PF07678">
    <property type="entry name" value="TED_complement"/>
    <property type="match status" value="1"/>
</dbReference>
<dbReference type="SMART" id="SM01419">
    <property type="entry name" value="Thiol-ester_cl"/>
    <property type="match status" value="1"/>
</dbReference>
<dbReference type="SUPFAM" id="SSF50242">
    <property type="entry name" value="TIMP-like"/>
    <property type="match status" value="1"/>
</dbReference>
<dbReference type="Gene3D" id="2.60.120.1540">
    <property type="match status" value="1"/>
</dbReference>
<dbReference type="Gene3D" id="2.60.40.1930">
    <property type="match status" value="3"/>
</dbReference>
<dbReference type="Pfam" id="PF01835">
    <property type="entry name" value="MG2"/>
    <property type="match status" value="1"/>
</dbReference>
<dbReference type="InterPro" id="IPR009048">
    <property type="entry name" value="A-macroglobulin_rcpt-bd"/>
</dbReference>
<dbReference type="Pfam" id="PF17791">
    <property type="entry name" value="MG3"/>
    <property type="match status" value="1"/>
</dbReference>
<evidence type="ECO:0000256" key="2">
    <source>
        <dbReference type="ARBA" id="ARBA00022525"/>
    </source>
</evidence>
<comment type="caution">
    <text evidence="8">The sequence shown here is derived from an EMBL/GenBank/DDBJ whole genome shotgun (WGS) entry which is preliminary data.</text>
</comment>
<keyword evidence="2" id="KW-0964">Secreted</keyword>
<evidence type="ECO:0000256" key="5">
    <source>
        <dbReference type="SAM" id="SignalP"/>
    </source>
</evidence>
<dbReference type="InterPro" id="IPR000020">
    <property type="entry name" value="Anaphylatoxin/fibulin"/>
</dbReference>
<dbReference type="OrthoDB" id="6359008at2759"/>
<evidence type="ECO:0000259" key="6">
    <source>
        <dbReference type="PROSITE" id="PS01178"/>
    </source>
</evidence>
<dbReference type="InterPro" id="IPR008930">
    <property type="entry name" value="Terpenoid_cyclase/PrenylTrfase"/>
</dbReference>
<dbReference type="InterPro" id="IPR011626">
    <property type="entry name" value="Alpha-macroglobulin_TED"/>
</dbReference>